<dbReference type="PROSITE" id="PS00201">
    <property type="entry name" value="FLAVODOXIN"/>
    <property type="match status" value="1"/>
</dbReference>
<name>A0ABN0UVD8_9PSEU</name>
<dbReference type="InterPro" id="IPR029039">
    <property type="entry name" value="Flavoprotein-like_sf"/>
</dbReference>
<dbReference type="Pfam" id="PF00258">
    <property type="entry name" value="Flavodoxin_1"/>
    <property type="match status" value="1"/>
</dbReference>
<dbReference type="PROSITE" id="PS50902">
    <property type="entry name" value="FLAVODOXIN_LIKE"/>
    <property type="match status" value="1"/>
</dbReference>
<dbReference type="InterPro" id="IPR008254">
    <property type="entry name" value="Flavodoxin/NO_synth"/>
</dbReference>
<protein>
    <submittedName>
        <fullName evidence="2">Flavodoxin family protein</fullName>
    </submittedName>
</protein>
<gene>
    <name evidence="2" type="ORF">GCM10010492_73990</name>
</gene>
<reference evidence="2 3" key="1">
    <citation type="journal article" date="2019" name="Int. J. Syst. Evol. Microbiol.">
        <title>The Global Catalogue of Microorganisms (GCM) 10K type strain sequencing project: providing services to taxonomists for standard genome sequencing and annotation.</title>
        <authorList>
            <consortium name="The Broad Institute Genomics Platform"/>
            <consortium name="The Broad Institute Genome Sequencing Center for Infectious Disease"/>
            <person name="Wu L."/>
            <person name="Ma J."/>
        </authorList>
    </citation>
    <scope>NUCLEOTIDE SEQUENCE [LARGE SCALE GENOMIC DNA]</scope>
    <source>
        <strain evidence="2 3">JCM 3380</strain>
    </source>
</reference>
<evidence type="ECO:0000259" key="1">
    <source>
        <dbReference type="PROSITE" id="PS50902"/>
    </source>
</evidence>
<proteinExistence type="predicted"/>
<accession>A0ABN0UVD8</accession>
<sequence>MARALVVYESMFGNTRAVAEAVAQGLAGFDVEVVEVSQAPDTLPDEVELLVVGAPTHAFSLSRPGTRASAAEQTTGPLVSPGRGVREWLDVLSHNANRTVATAFDTRVKVGILPGSAAKVIAKRLRKLGFPLTTPPRTFWVTGTTGPLRERQRDEAVEWARGITAGSRR</sequence>
<dbReference type="Gene3D" id="3.40.50.360">
    <property type="match status" value="1"/>
</dbReference>
<dbReference type="RefSeq" id="WP_343939915.1">
    <property type="nucleotide sequence ID" value="NZ_BAAABU010000033.1"/>
</dbReference>
<organism evidence="2 3">
    <name type="scientific">Saccharothrix mutabilis subsp. mutabilis</name>
    <dbReference type="NCBI Taxonomy" id="66855"/>
    <lineage>
        <taxon>Bacteria</taxon>
        <taxon>Bacillati</taxon>
        <taxon>Actinomycetota</taxon>
        <taxon>Actinomycetes</taxon>
        <taxon>Pseudonocardiales</taxon>
        <taxon>Pseudonocardiaceae</taxon>
        <taxon>Saccharothrix</taxon>
    </lineage>
</organism>
<dbReference type="SUPFAM" id="SSF52218">
    <property type="entry name" value="Flavoproteins"/>
    <property type="match status" value="1"/>
</dbReference>
<dbReference type="InterPro" id="IPR001226">
    <property type="entry name" value="Flavodoxin_CS"/>
</dbReference>
<feature type="domain" description="Flavodoxin-like" evidence="1">
    <location>
        <begin position="4"/>
        <end position="164"/>
    </location>
</feature>
<evidence type="ECO:0000313" key="2">
    <source>
        <dbReference type="EMBL" id="GAA0262157.1"/>
    </source>
</evidence>
<evidence type="ECO:0000313" key="3">
    <source>
        <dbReference type="Proteomes" id="UP001500416"/>
    </source>
</evidence>
<keyword evidence="3" id="KW-1185">Reference proteome</keyword>
<dbReference type="Proteomes" id="UP001500416">
    <property type="component" value="Unassembled WGS sequence"/>
</dbReference>
<comment type="caution">
    <text evidence="2">The sequence shown here is derived from an EMBL/GenBank/DDBJ whole genome shotgun (WGS) entry which is preliminary data.</text>
</comment>
<dbReference type="EMBL" id="BAAABU010000033">
    <property type="protein sequence ID" value="GAA0262157.1"/>
    <property type="molecule type" value="Genomic_DNA"/>
</dbReference>